<feature type="transmembrane region" description="Helical" evidence="1">
    <location>
        <begin position="81"/>
        <end position="107"/>
    </location>
</feature>
<feature type="transmembrane region" description="Helical" evidence="1">
    <location>
        <begin position="58"/>
        <end position="75"/>
    </location>
</feature>
<dbReference type="Gene3D" id="1.10.1760.20">
    <property type="match status" value="1"/>
</dbReference>
<keyword evidence="1" id="KW-0472">Membrane</keyword>
<dbReference type="EMBL" id="JBCLUF010000058">
    <property type="protein sequence ID" value="MEY8663211.1"/>
    <property type="molecule type" value="Genomic_DNA"/>
</dbReference>
<evidence type="ECO:0000256" key="1">
    <source>
        <dbReference type="SAM" id="Phobius"/>
    </source>
</evidence>
<keyword evidence="1" id="KW-0812">Transmembrane</keyword>
<feature type="transmembrane region" description="Helical" evidence="1">
    <location>
        <begin position="7"/>
        <end position="26"/>
    </location>
</feature>
<name>A0ABV4DUY2_9LACO</name>
<dbReference type="Pfam" id="PF12822">
    <property type="entry name" value="ECF_trnsprt"/>
    <property type="match status" value="1"/>
</dbReference>
<keyword evidence="1" id="KW-1133">Transmembrane helix</keyword>
<keyword evidence="3" id="KW-1185">Reference proteome</keyword>
<feature type="transmembrane region" description="Helical" evidence="1">
    <location>
        <begin position="119"/>
        <end position="142"/>
    </location>
</feature>
<feature type="transmembrane region" description="Helical" evidence="1">
    <location>
        <begin position="32"/>
        <end position="53"/>
    </location>
</feature>
<dbReference type="Proteomes" id="UP001565236">
    <property type="component" value="Unassembled WGS sequence"/>
</dbReference>
<reference evidence="2 3" key="1">
    <citation type="submission" date="2024-03" db="EMBL/GenBank/DDBJ databases">
        <title>Mouse gut bacterial collection (mGBC) of GemPharmatech.</title>
        <authorList>
            <person name="He Y."/>
            <person name="Dong L."/>
            <person name="Wu D."/>
            <person name="Gao X."/>
            <person name="Lin Z."/>
        </authorList>
    </citation>
    <scope>NUCLEOTIDE SEQUENCE [LARGE SCALE GENOMIC DNA]</scope>
    <source>
        <strain evidence="2 3">15-30</strain>
    </source>
</reference>
<feature type="transmembrane region" description="Helical" evidence="1">
    <location>
        <begin position="162"/>
        <end position="190"/>
    </location>
</feature>
<comment type="caution">
    <text evidence="2">The sequence shown here is derived from an EMBL/GenBank/DDBJ whole genome shotgun (WGS) entry which is preliminary data.</text>
</comment>
<gene>
    <name evidence="2" type="ORF">AALT52_10170</name>
</gene>
<evidence type="ECO:0000313" key="3">
    <source>
        <dbReference type="Proteomes" id="UP001565236"/>
    </source>
</evidence>
<accession>A0ABV4DUY2</accession>
<sequence length="194" mass="20865">MKKKKKTLRIALLALFTAIIILQNFIPFLGYIPLGVLNLTIIHVTVIIAALLLGPKDGAIVGGVWGTITFIRAFVWPTSPIAPIVFVNPLISILPRILIGVVAGYAFIWAKKSFHSKIFAASLASVLGSLTNTFLVLGQIYLFYRGQSQVMYGLDTAALMPYLLGLVLTNGIPEALIAAIVSPAVAVPLAKRIK</sequence>
<organism evidence="2 3">
    <name type="scientific">Ligilactobacillus faecis</name>
    <dbReference type="NCBI Taxonomy" id="762833"/>
    <lineage>
        <taxon>Bacteria</taxon>
        <taxon>Bacillati</taxon>
        <taxon>Bacillota</taxon>
        <taxon>Bacilli</taxon>
        <taxon>Lactobacillales</taxon>
        <taxon>Lactobacillaceae</taxon>
        <taxon>Ligilactobacillus</taxon>
    </lineage>
</organism>
<dbReference type="InterPro" id="IPR024529">
    <property type="entry name" value="ECF_trnsprt_substrate-spec"/>
</dbReference>
<proteinExistence type="predicted"/>
<evidence type="ECO:0000313" key="2">
    <source>
        <dbReference type="EMBL" id="MEY8663211.1"/>
    </source>
</evidence>
<dbReference type="RefSeq" id="WP_369943341.1">
    <property type="nucleotide sequence ID" value="NZ_JBCLUF010000058.1"/>
</dbReference>
<protein>
    <submittedName>
        <fullName evidence="2">ECF transporter S component</fullName>
    </submittedName>
</protein>